<reference evidence="2" key="1">
    <citation type="submission" date="2015-04" db="UniProtKB">
        <authorList>
            <consortium name="EnsemblPlants"/>
        </authorList>
    </citation>
    <scope>IDENTIFICATION</scope>
</reference>
<evidence type="ECO:0000313" key="2">
    <source>
        <dbReference type="EnsemblPlants" id="OMERI01G18300.1"/>
    </source>
</evidence>
<dbReference type="EnsemblPlants" id="OMERI01G18300.1">
    <property type="protein sequence ID" value="OMERI01G18300.1"/>
    <property type="gene ID" value="OMERI01G18300"/>
</dbReference>
<dbReference type="Gramene" id="OMERI01G18300.1">
    <property type="protein sequence ID" value="OMERI01G18300.1"/>
    <property type="gene ID" value="OMERI01G18300"/>
</dbReference>
<accession>A0A0E0C3L8</accession>
<sequence>MEWAPLEDLIGASNYDRTIRSEIDSLLLGRTATTYRLQQRRPGKCVGRRQAADALKGGGVQQMRRRAPKGGVGCSAPGCLRAATRPEEGSRLWACLDGR</sequence>
<reference evidence="2" key="2">
    <citation type="submission" date="2018-05" db="EMBL/GenBank/DDBJ databases">
        <title>OmerRS3 (Oryza meridionalis Reference Sequence Version 3).</title>
        <authorList>
            <person name="Zhang J."/>
            <person name="Kudrna D."/>
            <person name="Lee S."/>
            <person name="Talag J."/>
            <person name="Welchert J."/>
            <person name="Wing R.A."/>
        </authorList>
    </citation>
    <scope>NUCLEOTIDE SEQUENCE [LARGE SCALE GENOMIC DNA]</scope>
    <source>
        <strain evidence="2">cv. OR44</strain>
    </source>
</reference>
<keyword evidence="3" id="KW-1185">Reference proteome</keyword>
<evidence type="ECO:0000313" key="3">
    <source>
        <dbReference type="Proteomes" id="UP000008021"/>
    </source>
</evidence>
<organism evidence="2">
    <name type="scientific">Oryza meridionalis</name>
    <dbReference type="NCBI Taxonomy" id="40149"/>
    <lineage>
        <taxon>Eukaryota</taxon>
        <taxon>Viridiplantae</taxon>
        <taxon>Streptophyta</taxon>
        <taxon>Embryophyta</taxon>
        <taxon>Tracheophyta</taxon>
        <taxon>Spermatophyta</taxon>
        <taxon>Magnoliopsida</taxon>
        <taxon>Liliopsida</taxon>
        <taxon>Poales</taxon>
        <taxon>Poaceae</taxon>
        <taxon>BOP clade</taxon>
        <taxon>Oryzoideae</taxon>
        <taxon>Oryzeae</taxon>
        <taxon>Oryzinae</taxon>
        <taxon>Oryza</taxon>
    </lineage>
</organism>
<dbReference type="AlphaFoldDB" id="A0A0E0C3L8"/>
<proteinExistence type="predicted"/>
<dbReference type="Proteomes" id="UP000008021">
    <property type="component" value="Chromosome 1"/>
</dbReference>
<feature type="region of interest" description="Disordered" evidence="1">
    <location>
        <begin position="46"/>
        <end position="69"/>
    </location>
</feature>
<name>A0A0E0C3L8_9ORYZ</name>
<protein>
    <submittedName>
        <fullName evidence="2">Uncharacterized protein</fullName>
    </submittedName>
</protein>
<evidence type="ECO:0000256" key="1">
    <source>
        <dbReference type="SAM" id="MobiDB-lite"/>
    </source>
</evidence>
<dbReference type="HOGENOM" id="CLU_2324257_0_0_1"/>